<keyword evidence="2" id="KW-1003">Cell membrane</keyword>
<evidence type="ECO:0000313" key="7">
    <source>
        <dbReference type="EMBL" id="SDW96656.1"/>
    </source>
</evidence>
<dbReference type="AlphaFoldDB" id="A0A1H2XUV2"/>
<evidence type="ECO:0000313" key="8">
    <source>
        <dbReference type="Proteomes" id="UP000199488"/>
    </source>
</evidence>
<protein>
    <submittedName>
        <fullName evidence="7">Holin-like protein</fullName>
    </submittedName>
</protein>
<feature type="transmembrane region" description="Helical" evidence="6">
    <location>
        <begin position="86"/>
        <end position="114"/>
    </location>
</feature>
<feature type="transmembrane region" description="Helical" evidence="6">
    <location>
        <begin position="7"/>
        <end position="23"/>
    </location>
</feature>
<keyword evidence="8" id="KW-1185">Reference proteome</keyword>
<dbReference type="OrthoDB" id="3176438at2"/>
<feature type="transmembrane region" description="Helical" evidence="6">
    <location>
        <begin position="62"/>
        <end position="80"/>
    </location>
</feature>
<dbReference type="InterPro" id="IPR005538">
    <property type="entry name" value="LrgA/CidA"/>
</dbReference>
<keyword evidence="4 6" id="KW-1133">Transmembrane helix</keyword>
<evidence type="ECO:0000256" key="2">
    <source>
        <dbReference type="ARBA" id="ARBA00022475"/>
    </source>
</evidence>
<dbReference type="PANTHER" id="PTHR33931:SF2">
    <property type="entry name" value="HOLIN-LIKE PROTEIN CIDA"/>
    <property type="match status" value="1"/>
</dbReference>
<keyword evidence="3 6" id="KW-0812">Transmembrane</keyword>
<proteinExistence type="predicted"/>
<accession>A0A1H2XUV2</accession>
<feature type="transmembrane region" description="Helical" evidence="6">
    <location>
        <begin position="29"/>
        <end position="50"/>
    </location>
</feature>
<organism evidence="7 8">
    <name type="scientific">Marinococcus luteus</name>
    <dbReference type="NCBI Taxonomy" id="1122204"/>
    <lineage>
        <taxon>Bacteria</taxon>
        <taxon>Bacillati</taxon>
        <taxon>Bacillota</taxon>
        <taxon>Bacilli</taxon>
        <taxon>Bacillales</taxon>
        <taxon>Bacillaceae</taxon>
        <taxon>Marinococcus</taxon>
    </lineage>
</organism>
<reference evidence="7 8" key="1">
    <citation type="submission" date="2016-10" db="EMBL/GenBank/DDBJ databases">
        <authorList>
            <person name="de Groot N.N."/>
        </authorList>
    </citation>
    <scope>NUCLEOTIDE SEQUENCE [LARGE SCALE GENOMIC DNA]</scope>
    <source>
        <strain evidence="7 8">DSM 23126</strain>
    </source>
</reference>
<evidence type="ECO:0000256" key="3">
    <source>
        <dbReference type="ARBA" id="ARBA00022692"/>
    </source>
</evidence>
<evidence type="ECO:0000256" key="5">
    <source>
        <dbReference type="ARBA" id="ARBA00023136"/>
    </source>
</evidence>
<dbReference type="RefSeq" id="WP_091616636.1">
    <property type="nucleotide sequence ID" value="NZ_FNNC01000007.1"/>
</dbReference>
<gene>
    <name evidence="7" type="ORF">SAMN05421781_2929</name>
</gene>
<sequence length="122" mass="13456">MRLVRIVIHIVVLYVFYWAGTWIQDVLQLPVPGSIIGMLLLLAVFVFTAATPKWLQDGSGLLLGNMPLLFLPVTAGLVVHGELFSLLGAGLITAVFISTLLVMGTGSWVTQYLLKRGERYRE</sequence>
<keyword evidence="5 6" id="KW-0472">Membrane</keyword>
<dbReference type="Pfam" id="PF03788">
    <property type="entry name" value="LrgA"/>
    <property type="match status" value="1"/>
</dbReference>
<evidence type="ECO:0000256" key="4">
    <source>
        <dbReference type="ARBA" id="ARBA00022989"/>
    </source>
</evidence>
<dbReference type="STRING" id="1122204.SAMN05421781_2929"/>
<dbReference type="EMBL" id="FNNC01000007">
    <property type="protein sequence ID" value="SDW96656.1"/>
    <property type="molecule type" value="Genomic_DNA"/>
</dbReference>
<dbReference type="Proteomes" id="UP000199488">
    <property type="component" value="Unassembled WGS sequence"/>
</dbReference>
<name>A0A1H2XUV2_9BACI</name>
<evidence type="ECO:0000256" key="6">
    <source>
        <dbReference type="SAM" id="Phobius"/>
    </source>
</evidence>
<evidence type="ECO:0000256" key="1">
    <source>
        <dbReference type="ARBA" id="ARBA00004651"/>
    </source>
</evidence>
<dbReference type="GO" id="GO:0005886">
    <property type="term" value="C:plasma membrane"/>
    <property type="evidence" value="ECO:0007669"/>
    <property type="project" value="UniProtKB-SubCell"/>
</dbReference>
<comment type="subcellular location">
    <subcellularLocation>
        <location evidence="1">Cell membrane</location>
        <topology evidence="1">Multi-pass membrane protein</topology>
    </subcellularLocation>
</comment>
<dbReference type="PANTHER" id="PTHR33931">
    <property type="entry name" value="HOLIN-LIKE PROTEIN CIDA-RELATED"/>
    <property type="match status" value="1"/>
</dbReference>